<keyword evidence="2" id="KW-0812">Transmembrane</keyword>
<evidence type="ECO:0000313" key="3">
    <source>
        <dbReference type="EMBL" id="CAI5784917.1"/>
    </source>
</evidence>
<evidence type="ECO:0000256" key="2">
    <source>
        <dbReference type="SAM" id="Phobius"/>
    </source>
</evidence>
<protein>
    <recommendedName>
        <fullName evidence="5">Transmembrane protein</fullName>
    </recommendedName>
</protein>
<name>A0AA35KWL2_9SAUR</name>
<feature type="compositionally biased region" description="Polar residues" evidence="1">
    <location>
        <begin position="224"/>
        <end position="233"/>
    </location>
</feature>
<keyword evidence="4" id="KW-1185">Reference proteome</keyword>
<organism evidence="3 4">
    <name type="scientific">Podarcis lilfordi</name>
    <name type="common">Lilford's wall lizard</name>
    <dbReference type="NCBI Taxonomy" id="74358"/>
    <lineage>
        <taxon>Eukaryota</taxon>
        <taxon>Metazoa</taxon>
        <taxon>Chordata</taxon>
        <taxon>Craniata</taxon>
        <taxon>Vertebrata</taxon>
        <taxon>Euteleostomi</taxon>
        <taxon>Lepidosauria</taxon>
        <taxon>Squamata</taxon>
        <taxon>Bifurcata</taxon>
        <taxon>Unidentata</taxon>
        <taxon>Episquamata</taxon>
        <taxon>Laterata</taxon>
        <taxon>Lacertibaenia</taxon>
        <taxon>Lacertidae</taxon>
        <taxon>Podarcis</taxon>
    </lineage>
</organism>
<keyword evidence="2" id="KW-0472">Membrane</keyword>
<keyword evidence="2" id="KW-1133">Transmembrane helix</keyword>
<proteinExistence type="predicted"/>
<accession>A0AA35KWL2</accession>
<gene>
    <name evidence="3" type="ORF">PODLI_1B002090</name>
</gene>
<evidence type="ECO:0000313" key="4">
    <source>
        <dbReference type="Proteomes" id="UP001178461"/>
    </source>
</evidence>
<dbReference type="Proteomes" id="UP001178461">
    <property type="component" value="Chromosome 9"/>
</dbReference>
<evidence type="ECO:0000256" key="1">
    <source>
        <dbReference type="SAM" id="MobiDB-lite"/>
    </source>
</evidence>
<evidence type="ECO:0008006" key="5">
    <source>
        <dbReference type="Google" id="ProtNLM"/>
    </source>
</evidence>
<sequence length="233" mass="25113">MARSEGSRLNVSPEEKAPLSPRSKTFLGLRSIASKILGALEQTLLILAVLVYSIFLAEIMFHVVVSLSIPLAVLHDRMVPASLVFMDALAPATEVFYNEVLGALLIFLGALLLPLTAGCCLHLFLLPSYFRLLRLACLESAGPSIKTTPICDITGRKHDRVTEVPCSHSPGSGPRLLRNHGRREGSTHLEDGQRSGVRSGRQANGTEGKVQMVRGTRDGATAEESPQPTAHAE</sequence>
<reference evidence="3" key="1">
    <citation type="submission" date="2022-12" db="EMBL/GenBank/DDBJ databases">
        <authorList>
            <person name="Alioto T."/>
            <person name="Alioto T."/>
            <person name="Gomez Garrido J."/>
        </authorList>
    </citation>
    <scope>NUCLEOTIDE SEQUENCE</scope>
</reference>
<feature type="compositionally biased region" description="Basic and acidic residues" evidence="1">
    <location>
        <begin position="182"/>
        <end position="193"/>
    </location>
</feature>
<feature type="region of interest" description="Disordered" evidence="1">
    <location>
        <begin position="1"/>
        <end position="21"/>
    </location>
</feature>
<dbReference type="AlphaFoldDB" id="A0AA35KWL2"/>
<feature type="region of interest" description="Disordered" evidence="1">
    <location>
        <begin position="162"/>
        <end position="233"/>
    </location>
</feature>
<feature type="transmembrane region" description="Helical" evidence="2">
    <location>
        <begin position="100"/>
        <end position="125"/>
    </location>
</feature>
<dbReference type="EMBL" id="OX395134">
    <property type="protein sequence ID" value="CAI5784917.1"/>
    <property type="molecule type" value="Genomic_DNA"/>
</dbReference>
<feature type="transmembrane region" description="Helical" evidence="2">
    <location>
        <begin position="44"/>
        <end position="69"/>
    </location>
</feature>